<dbReference type="NCBIfam" id="NF009466">
    <property type="entry name" value="PRK12826.1-2"/>
    <property type="match status" value="1"/>
</dbReference>
<dbReference type="GO" id="GO:0018454">
    <property type="term" value="F:acetoacetyl-CoA reductase activity"/>
    <property type="evidence" value="ECO:0007669"/>
    <property type="project" value="InterPro"/>
</dbReference>
<evidence type="ECO:0000256" key="2">
    <source>
        <dbReference type="ARBA" id="ARBA00023002"/>
    </source>
</evidence>
<reference evidence="5 6" key="1">
    <citation type="submission" date="2016-03" db="EMBL/GenBank/DDBJ databases">
        <title>Complete genome sequence of a novel chlorpyrifos degrading bacterium, Cupriavidus nantongensis sp. X1.</title>
        <authorList>
            <person name="Fang L."/>
        </authorList>
    </citation>
    <scope>NUCLEOTIDE SEQUENCE [LARGE SCALE GENOMIC DNA]</scope>
    <source>
        <strain evidence="5 6">X1</strain>
    </source>
</reference>
<dbReference type="NCBIfam" id="NF009464">
    <property type="entry name" value="PRK12824.1"/>
    <property type="match status" value="1"/>
</dbReference>
<keyword evidence="6" id="KW-1185">Reference proteome</keyword>
<dbReference type="Proteomes" id="UP000075238">
    <property type="component" value="Chromosome 1"/>
</dbReference>
<dbReference type="PRINTS" id="PR00080">
    <property type="entry name" value="SDRFAMILY"/>
</dbReference>
<evidence type="ECO:0000256" key="3">
    <source>
        <dbReference type="RuleBase" id="RU000363"/>
    </source>
</evidence>
<accession>A0A142JI89</accession>
<dbReference type="InterPro" id="IPR020904">
    <property type="entry name" value="Sc_DH/Rdtase_CS"/>
</dbReference>
<dbReference type="InterPro" id="IPR036291">
    <property type="entry name" value="NAD(P)-bd_dom_sf"/>
</dbReference>
<dbReference type="InterPro" id="IPR002347">
    <property type="entry name" value="SDR_fam"/>
</dbReference>
<protein>
    <submittedName>
        <fullName evidence="5">Beta-ketoacyl-ACP reductase</fullName>
    </submittedName>
</protein>
<dbReference type="GO" id="GO:0005737">
    <property type="term" value="C:cytoplasm"/>
    <property type="evidence" value="ECO:0007669"/>
    <property type="project" value="InterPro"/>
</dbReference>
<comment type="similarity">
    <text evidence="1 3">Belongs to the short-chain dehydrogenases/reductases (SDR) family.</text>
</comment>
<dbReference type="GO" id="GO:0042619">
    <property type="term" value="P:poly-hydroxybutyrate biosynthetic process"/>
    <property type="evidence" value="ECO:0007669"/>
    <property type="project" value="InterPro"/>
</dbReference>
<dbReference type="RefSeq" id="WP_062798544.1">
    <property type="nucleotide sequence ID" value="NZ_CP014844.1"/>
</dbReference>
<dbReference type="SUPFAM" id="SSF51735">
    <property type="entry name" value="NAD(P)-binding Rossmann-fold domains"/>
    <property type="match status" value="1"/>
</dbReference>
<dbReference type="InterPro" id="IPR057326">
    <property type="entry name" value="KR_dom"/>
</dbReference>
<dbReference type="PRINTS" id="PR00081">
    <property type="entry name" value="GDHRDH"/>
</dbReference>
<organism evidence="5 6">
    <name type="scientific">Cupriavidus nantongensis</name>
    <dbReference type="NCBI Taxonomy" id="1796606"/>
    <lineage>
        <taxon>Bacteria</taxon>
        <taxon>Pseudomonadati</taxon>
        <taxon>Pseudomonadota</taxon>
        <taxon>Betaproteobacteria</taxon>
        <taxon>Burkholderiales</taxon>
        <taxon>Burkholderiaceae</taxon>
        <taxon>Cupriavidus</taxon>
    </lineage>
</organism>
<dbReference type="PANTHER" id="PTHR42879">
    <property type="entry name" value="3-OXOACYL-(ACYL-CARRIER-PROTEIN) REDUCTASE"/>
    <property type="match status" value="1"/>
</dbReference>
<dbReference type="InterPro" id="IPR011283">
    <property type="entry name" value="Acetoacetyl-CoA_reductase"/>
</dbReference>
<dbReference type="GO" id="GO:0032787">
    <property type="term" value="P:monocarboxylic acid metabolic process"/>
    <property type="evidence" value="ECO:0007669"/>
    <property type="project" value="UniProtKB-ARBA"/>
</dbReference>
<dbReference type="PROSITE" id="PS00061">
    <property type="entry name" value="ADH_SHORT"/>
    <property type="match status" value="1"/>
</dbReference>
<evidence type="ECO:0000313" key="5">
    <source>
        <dbReference type="EMBL" id="AMR77801.1"/>
    </source>
</evidence>
<dbReference type="STRING" id="1796606.A2G96_08650"/>
<dbReference type="OrthoDB" id="9806974at2"/>
<evidence type="ECO:0000256" key="1">
    <source>
        <dbReference type="ARBA" id="ARBA00006484"/>
    </source>
</evidence>
<evidence type="ECO:0000313" key="6">
    <source>
        <dbReference type="Proteomes" id="UP000075238"/>
    </source>
</evidence>
<keyword evidence="2" id="KW-0560">Oxidoreductase</keyword>
<dbReference type="KEGG" id="cnan:A2G96_08650"/>
<dbReference type="InterPro" id="IPR050259">
    <property type="entry name" value="SDR"/>
</dbReference>
<dbReference type="Pfam" id="PF00106">
    <property type="entry name" value="adh_short"/>
    <property type="match status" value="1"/>
</dbReference>
<dbReference type="EMBL" id="CP014844">
    <property type="protein sequence ID" value="AMR77801.1"/>
    <property type="molecule type" value="Genomic_DNA"/>
</dbReference>
<gene>
    <name evidence="5" type="ORF">A2G96_08650</name>
</gene>
<name>A0A142JI89_9BURK</name>
<dbReference type="CDD" id="cd05333">
    <property type="entry name" value="BKR_SDR_c"/>
    <property type="match status" value="1"/>
</dbReference>
<dbReference type="SMART" id="SM00822">
    <property type="entry name" value="PKS_KR"/>
    <property type="match status" value="1"/>
</dbReference>
<sequence length="248" mass="26536">MNTTQRTALVTGGNRGLGAAIARALHDAGHRVIVTHTPGNTTIGQWQQAQATQGYTFAAYGVDVSNYESTQELARRIHADGHRIDILVNNAGITRDATLRKLDKAGWDAVLRTNLDSMFNVTKPFVDPMVERGWGRIVNISSINGSKGQFGQTNYSAAKAGVHGFTKALAQEVAHKGVTVNTVSPGYFATKMVMAVREDVRQKIIDAIPIGRLGQPAEIAALVAFIASEAAAFMTGSNVAMNGGQHMY</sequence>
<dbReference type="PANTHER" id="PTHR42879:SF2">
    <property type="entry name" value="3-OXOACYL-[ACYL-CARRIER-PROTEIN] REDUCTASE FABG"/>
    <property type="match status" value="1"/>
</dbReference>
<feature type="domain" description="Ketoreductase" evidence="4">
    <location>
        <begin position="6"/>
        <end position="186"/>
    </location>
</feature>
<dbReference type="FunFam" id="3.40.50.720:FF:000173">
    <property type="entry name" value="3-oxoacyl-[acyl-carrier protein] reductase"/>
    <property type="match status" value="1"/>
</dbReference>
<dbReference type="AlphaFoldDB" id="A0A142JI89"/>
<evidence type="ECO:0000259" key="4">
    <source>
        <dbReference type="SMART" id="SM00822"/>
    </source>
</evidence>
<dbReference type="Gene3D" id="3.40.50.720">
    <property type="entry name" value="NAD(P)-binding Rossmann-like Domain"/>
    <property type="match status" value="1"/>
</dbReference>
<proteinExistence type="inferred from homology"/>
<dbReference type="NCBIfam" id="TIGR01829">
    <property type="entry name" value="AcAcCoA_reduct"/>
    <property type="match status" value="1"/>
</dbReference>